<organism evidence="2 4">
    <name type="scientific">Streptomyces albidoflavus</name>
    <dbReference type="NCBI Taxonomy" id="1886"/>
    <lineage>
        <taxon>Bacteria</taxon>
        <taxon>Bacillati</taxon>
        <taxon>Actinomycetota</taxon>
        <taxon>Actinomycetes</taxon>
        <taxon>Kitasatosporales</taxon>
        <taxon>Streptomycetaceae</taxon>
        <taxon>Streptomyces</taxon>
        <taxon>Streptomyces albidoflavus group</taxon>
    </lineage>
</organism>
<protein>
    <submittedName>
        <fullName evidence="3">Helix-turn-helix transcriptional regulator</fullName>
    </submittedName>
    <submittedName>
        <fullName evidence="2">XRE family transcriptional regulator</fullName>
    </submittedName>
</protein>
<evidence type="ECO:0000313" key="2">
    <source>
        <dbReference type="EMBL" id="RZE45522.1"/>
    </source>
</evidence>
<dbReference type="EMBL" id="VOGX01000018">
    <property type="protein sequence ID" value="TWV26272.1"/>
    <property type="molecule type" value="Genomic_DNA"/>
</dbReference>
<reference evidence="3" key="3">
    <citation type="submission" date="2019-07" db="EMBL/GenBank/DDBJ databases">
        <authorList>
            <person name="Pylro V."/>
            <person name="Dias A."/>
            <person name="Andreote F."/>
            <person name="Varani A."/>
            <person name="Andreote C."/>
            <person name="Bernardo E."/>
            <person name="Martins T."/>
        </authorList>
    </citation>
    <scope>NUCLEOTIDE SEQUENCE</scope>
    <source>
        <strain evidence="3">77</strain>
    </source>
</reference>
<evidence type="ECO:0000259" key="1">
    <source>
        <dbReference type="PROSITE" id="PS50943"/>
    </source>
</evidence>
<dbReference type="SUPFAM" id="SSF47413">
    <property type="entry name" value="lambda repressor-like DNA-binding domains"/>
    <property type="match status" value="1"/>
</dbReference>
<dbReference type="InterPro" id="IPR010982">
    <property type="entry name" value="Lambda_DNA-bd_dom_sf"/>
</dbReference>
<dbReference type="Pfam" id="PF17765">
    <property type="entry name" value="MLTR_LBD"/>
    <property type="match status" value="1"/>
</dbReference>
<evidence type="ECO:0000313" key="4">
    <source>
        <dbReference type="Proteomes" id="UP000292095"/>
    </source>
</evidence>
<dbReference type="InterPro" id="IPR041413">
    <property type="entry name" value="MLTR_LBD"/>
</dbReference>
<proteinExistence type="predicted"/>
<name>A0AB37XIT7_9ACTN</name>
<reference evidence="5" key="2">
    <citation type="journal article" date="2019" name="Microbiol. Resour. Announc.">
        <title>Draft Genomic Sequences of Streptomyces misionensis and Streptomyces albidoflavus, bacteria applied for phytopathogen biocontrol.</title>
        <authorList>
            <person name="Pylro V."/>
            <person name="Dias A."/>
            <person name="Andreote F."/>
            <person name="Varani A."/>
            <person name="Andreote C."/>
            <person name="Bernardo E."/>
            <person name="Martins T."/>
        </authorList>
    </citation>
    <scope>NUCLEOTIDE SEQUENCE [LARGE SCALE GENOMIC DNA]</scope>
    <source>
        <strain evidence="5">77</strain>
    </source>
</reference>
<dbReference type="EMBL" id="PKLK01000003">
    <property type="protein sequence ID" value="RZE45522.1"/>
    <property type="molecule type" value="Genomic_DNA"/>
</dbReference>
<dbReference type="GO" id="GO:0003677">
    <property type="term" value="F:DNA binding"/>
    <property type="evidence" value="ECO:0007669"/>
    <property type="project" value="InterPro"/>
</dbReference>
<dbReference type="InterPro" id="IPR001387">
    <property type="entry name" value="Cro/C1-type_HTH"/>
</dbReference>
<comment type="caution">
    <text evidence="2">The sequence shown here is derived from an EMBL/GenBank/DDBJ whole genome shotgun (WGS) entry which is preliminary data.</text>
</comment>
<dbReference type="Pfam" id="PF13560">
    <property type="entry name" value="HTH_31"/>
    <property type="match status" value="1"/>
</dbReference>
<dbReference type="RefSeq" id="WP_030305628.1">
    <property type="nucleotide sequence ID" value="NZ_CP014485.1"/>
</dbReference>
<accession>A0AB37XIT7</accession>
<dbReference type="Proteomes" id="UP000318052">
    <property type="component" value="Unassembled WGS sequence"/>
</dbReference>
<dbReference type="GeneID" id="97266261"/>
<gene>
    <name evidence="2" type="ORF">C0Q91_03500</name>
    <name evidence="3" type="ORF">FRZ02_06120</name>
</gene>
<keyword evidence="5" id="KW-1185">Reference proteome</keyword>
<evidence type="ECO:0000313" key="3">
    <source>
        <dbReference type="EMBL" id="TWV26272.1"/>
    </source>
</evidence>
<dbReference type="PANTHER" id="PTHR35010:SF2">
    <property type="entry name" value="BLL4672 PROTEIN"/>
    <property type="match status" value="1"/>
</dbReference>
<dbReference type="CDD" id="cd00093">
    <property type="entry name" value="HTH_XRE"/>
    <property type="match status" value="1"/>
</dbReference>
<evidence type="ECO:0000313" key="5">
    <source>
        <dbReference type="Proteomes" id="UP000318052"/>
    </source>
</evidence>
<dbReference type="SMART" id="SM00530">
    <property type="entry name" value="HTH_XRE"/>
    <property type="match status" value="1"/>
</dbReference>
<dbReference type="PANTHER" id="PTHR35010">
    <property type="entry name" value="BLL4672 PROTEIN-RELATED"/>
    <property type="match status" value="1"/>
</dbReference>
<dbReference type="AlphaFoldDB" id="A0AB37XIT7"/>
<dbReference type="Proteomes" id="UP000292095">
    <property type="component" value="Unassembled WGS sequence"/>
</dbReference>
<reference evidence="2 4" key="1">
    <citation type="submission" date="2017-12" db="EMBL/GenBank/DDBJ databases">
        <title>Population genomics insights into the ecological differentiation and adaptive evolution in streptomycetes.</title>
        <authorList>
            <person name="Li Y."/>
            <person name="Huang Y."/>
        </authorList>
    </citation>
    <scope>NUCLEOTIDE SEQUENCE [LARGE SCALE GENOMIC DNA]</scope>
    <source>
        <strain evidence="2 4">FXJ.2339</strain>
    </source>
</reference>
<sequence length="283" mass="31146">MDASGELAALLRAWRERLAPAEAGLTAHTARRTAGLRREEVAVLAGVSVDYVVRLEQGRAAAPSAQVCAALARALRLSDTEQEHLFRLAGHAMEGGRISRLVPASVRRLVERTGERPVAVFDAMWDLLLWNPLWAALMGDFSALREADRNLLWLHFTSDSDCHIHGPGSPEALDASFVADLRRSAGRYPDDPRLHRLVERLSARSEPFRALWRRPEVAEHGPTVKRITHSEVGLLELDCDILRTHRGDLRIVTYSAEPGSPSDSKLALLAAIGTQRLRAGSAD</sequence>
<feature type="domain" description="HTH cro/C1-type" evidence="1">
    <location>
        <begin position="30"/>
        <end position="82"/>
    </location>
</feature>
<dbReference type="Gene3D" id="1.10.260.40">
    <property type="entry name" value="lambda repressor-like DNA-binding domains"/>
    <property type="match status" value="1"/>
</dbReference>
<dbReference type="PROSITE" id="PS50943">
    <property type="entry name" value="HTH_CROC1"/>
    <property type="match status" value="1"/>
</dbReference>
<dbReference type="Gene3D" id="3.30.450.180">
    <property type="match status" value="1"/>
</dbReference>